<sequence length="181" mass="21012">MGSHTIVSYPDNFWNVDFYWTSCFRGGVVYDKFNDDYLVVMGSIRVNGHVIRGKPKSQWKLFSIRTNSWKDIEGGDYFIPSPIHQCQLGLLYNEAIHWLESKLSLLGGGGCFGICMMNNKFPEIWVMREYKVESSWTKLNIMFPCRNLFPLCCTKSDEVVGKLDGINHLIKFRANEYWNTV</sequence>
<dbReference type="EMBL" id="JASCZI010097183">
    <property type="protein sequence ID" value="MED6154289.1"/>
    <property type="molecule type" value="Genomic_DNA"/>
</dbReference>
<gene>
    <name evidence="1" type="ORF">PIB30_110850</name>
</gene>
<evidence type="ECO:0000313" key="2">
    <source>
        <dbReference type="Proteomes" id="UP001341840"/>
    </source>
</evidence>
<protein>
    <submittedName>
        <fullName evidence="1">Uncharacterized protein</fullName>
    </submittedName>
</protein>
<accession>A0ABU6U0K5</accession>
<keyword evidence="2" id="KW-1185">Reference proteome</keyword>
<evidence type="ECO:0000313" key="1">
    <source>
        <dbReference type="EMBL" id="MED6154289.1"/>
    </source>
</evidence>
<dbReference type="Proteomes" id="UP001341840">
    <property type="component" value="Unassembled WGS sequence"/>
</dbReference>
<reference evidence="1 2" key="1">
    <citation type="journal article" date="2023" name="Plants (Basel)">
        <title>Bridging the Gap: Combining Genomics and Transcriptomics Approaches to Understand Stylosanthes scabra, an Orphan Legume from the Brazilian Caatinga.</title>
        <authorList>
            <person name="Ferreira-Neto J.R.C."/>
            <person name="da Silva M.D."/>
            <person name="Binneck E."/>
            <person name="de Melo N.F."/>
            <person name="da Silva R.H."/>
            <person name="de Melo A.L.T.M."/>
            <person name="Pandolfi V."/>
            <person name="Bustamante F.O."/>
            <person name="Brasileiro-Vidal A.C."/>
            <person name="Benko-Iseppon A.M."/>
        </authorList>
    </citation>
    <scope>NUCLEOTIDE SEQUENCE [LARGE SCALE GENOMIC DNA]</scope>
    <source>
        <tissue evidence="1">Leaves</tissue>
    </source>
</reference>
<comment type="caution">
    <text evidence="1">The sequence shown here is derived from an EMBL/GenBank/DDBJ whole genome shotgun (WGS) entry which is preliminary data.</text>
</comment>
<name>A0ABU6U0K5_9FABA</name>
<feature type="non-terminal residue" evidence="1">
    <location>
        <position position="181"/>
    </location>
</feature>
<organism evidence="1 2">
    <name type="scientific">Stylosanthes scabra</name>
    <dbReference type="NCBI Taxonomy" id="79078"/>
    <lineage>
        <taxon>Eukaryota</taxon>
        <taxon>Viridiplantae</taxon>
        <taxon>Streptophyta</taxon>
        <taxon>Embryophyta</taxon>
        <taxon>Tracheophyta</taxon>
        <taxon>Spermatophyta</taxon>
        <taxon>Magnoliopsida</taxon>
        <taxon>eudicotyledons</taxon>
        <taxon>Gunneridae</taxon>
        <taxon>Pentapetalae</taxon>
        <taxon>rosids</taxon>
        <taxon>fabids</taxon>
        <taxon>Fabales</taxon>
        <taxon>Fabaceae</taxon>
        <taxon>Papilionoideae</taxon>
        <taxon>50 kb inversion clade</taxon>
        <taxon>dalbergioids sensu lato</taxon>
        <taxon>Dalbergieae</taxon>
        <taxon>Pterocarpus clade</taxon>
        <taxon>Stylosanthes</taxon>
    </lineage>
</organism>
<proteinExistence type="predicted"/>